<dbReference type="AlphaFoldDB" id="A0A133XWG1"/>
<dbReference type="GO" id="GO:0046076">
    <property type="term" value="P:dTTP catabolic process"/>
    <property type="evidence" value="ECO:0007669"/>
    <property type="project" value="TreeGrafter"/>
</dbReference>
<dbReference type="GO" id="GO:0046052">
    <property type="term" value="P:UTP catabolic process"/>
    <property type="evidence" value="ECO:0007669"/>
    <property type="project" value="TreeGrafter"/>
</dbReference>
<protein>
    <submittedName>
        <fullName evidence="3">MazG family protein</fullName>
    </submittedName>
</protein>
<dbReference type="RefSeq" id="WP_066304754.1">
    <property type="nucleotide sequence ID" value="NZ_KQ959486.1"/>
</dbReference>
<dbReference type="STRING" id="1393034.HMPREF3192_00348"/>
<gene>
    <name evidence="3" type="ORF">HMPREF3192_00348</name>
</gene>
<organism evidence="3 4">
    <name type="scientific">Atopobium deltae</name>
    <dbReference type="NCBI Taxonomy" id="1393034"/>
    <lineage>
        <taxon>Bacteria</taxon>
        <taxon>Bacillati</taxon>
        <taxon>Actinomycetota</taxon>
        <taxon>Coriobacteriia</taxon>
        <taxon>Coriobacteriales</taxon>
        <taxon>Atopobiaceae</taxon>
        <taxon>Atopobium</taxon>
    </lineage>
</organism>
<dbReference type="InterPro" id="IPR004518">
    <property type="entry name" value="MazG-like_dom"/>
</dbReference>
<feature type="region of interest" description="Disordered" evidence="1">
    <location>
        <begin position="1"/>
        <end position="51"/>
    </location>
</feature>
<evidence type="ECO:0000313" key="3">
    <source>
        <dbReference type="EMBL" id="KXB35269.1"/>
    </source>
</evidence>
<accession>A0A133XWG1</accession>
<evidence type="ECO:0000313" key="4">
    <source>
        <dbReference type="Proteomes" id="UP000070675"/>
    </source>
</evidence>
<comment type="caution">
    <text evidence="3">The sequence shown here is derived from an EMBL/GenBank/DDBJ whole genome shotgun (WGS) entry which is preliminary data.</text>
</comment>
<dbReference type="Gene3D" id="1.10.287.1080">
    <property type="entry name" value="MazG-like"/>
    <property type="match status" value="2"/>
</dbReference>
<dbReference type="GO" id="GO:0046047">
    <property type="term" value="P:TTP catabolic process"/>
    <property type="evidence" value="ECO:0007669"/>
    <property type="project" value="TreeGrafter"/>
</dbReference>
<dbReference type="InterPro" id="IPR011551">
    <property type="entry name" value="NTP_PyrPHydrolase_MazG"/>
</dbReference>
<dbReference type="PANTHER" id="PTHR30522">
    <property type="entry name" value="NUCLEOSIDE TRIPHOSPHATE PYROPHOSPHOHYDROLASE"/>
    <property type="match status" value="1"/>
</dbReference>
<feature type="compositionally biased region" description="Basic and acidic residues" evidence="1">
    <location>
        <begin position="1"/>
        <end position="11"/>
    </location>
</feature>
<dbReference type="PATRIC" id="fig|1393034.3.peg.340"/>
<dbReference type="Pfam" id="PF03819">
    <property type="entry name" value="MazG"/>
    <property type="match status" value="1"/>
</dbReference>
<dbReference type="GO" id="GO:0046061">
    <property type="term" value="P:dATP catabolic process"/>
    <property type="evidence" value="ECO:0007669"/>
    <property type="project" value="TreeGrafter"/>
</dbReference>
<evidence type="ECO:0000259" key="2">
    <source>
        <dbReference type="Pfam" id="PF03819"/>
    </source>
</evidence>
<dbReference type="GO" id="GO:0046081">
    <property type="term" value="P:dUTP catabolic process"/>
    <property type="evidence" value="ECO:0007669"/>
    <property type="project" value="TreeGrafter"/>
</dbReference>
<dbReference type="PANTHER" id="PTHR30522:SF0">
    <property type="entry name" value="NUCLEOSIDE TRIPHOSPHATE PYROPHOSPHOHYDROLASE"/>
    <property type="match status" value="1"/>
</dbReference>
<dbReference type="GO" id="GO:0047429">
    <property type="term" value="F:nucleoside triphosphate diphosphatase activity"/>
    <property type="evidence" value="ECO:0007669"/>
    <property type="project" value="TreeGrafter"/>
</dbReference>
<dbReference type="SUPFAM" id="SSF101386">
    <property type="entry name" value="all-alpha NTP pyrophosphatases"/>
    <property type="match status" value="2"/>
</dbReference>
<dbReference type="EMBL" id="LSCR01000005">
    <property type="protein sequence ID" value="KXB35269.1"/>
    <property type="molecule type" value="Genomic_DNA"/>
</dbReference>
<dbReference type="GO" id="GO:0006203">
    <property type="term" value="P:dGTP catabolic process"/>
    <property type="evidence" value="ECO:0007669"/>
    <property type="project" value="TreeGrafter"/>
</dbReference>
<dbReference type="InterPro" id="IPR048015">
    <property type="entry name" value="NTP-PPase_MazG-like_N"/>
</dbReference>
<feature type="domain" description="NTP pyrophosphohydrolase MazG-like" evidence="2">
    <location>
        <begin position="97"/>
        <end position="191"/>
    </location>
</feature>
<reference evidence="4" key="1">
    <citation type="submission" date="2016-01" db="EMBL/GenBank/DDBJ databases">
        <authorList>
            <person name="Mitreva M."/>
            <person name="Pepin K.H."/>
            <person name="Mihindukulasuriya K.A."/>
            <person name="Fulton R."/>
            <person name="Fronick C."/>
            <person name="O'Laughlin M."/>
            <person name="Miner T."/>
            <person name="Herter B."/>
            <person name="Rosa B.A."/>
            <person name="Cordes M."/>
            <person name="Tomlinson C."/>
            <person name="Wollam A."/>
            <person name="Palsikar V.B."/>
            <person name="Mardis E.R."/>
            <person name="Wilson R.K."/>
        </authorList>
    </citation>
    <scope>NUCLEOTIDE SEQUENCE [LARGE SCALE GENOMIC DNA]</scope>
    <source>
        <strain evidence="4">DNF00019</strain>
    </source>
</reference>
<dbReference type="CDD" id="cd11528">
    <property type="entry name" value="NTP-PPase_MazG_Nterm"/>
    <property type="match status" value="1"/>
</dbReference>
<sequence>MMKNNEVRELSELPDQQCETRDQQCETPAEKTSGTAAEKAGDAASEKAGDTRELVQYADEQTQKRAGAPGAHASFDRLVRTIWRLRQSDGCPWDKEQTHQSIAKNMIEEAYEAFDALSELDASIPSVTDASAEADRSASTDAIEHLQEELGDVLMQVVIHAQIASDTDEFTIDDICEQLNEKLVRRHPHIFADQHAHSIDDVLALWEKVKDEERERSIQAAEQGANQATVRAVAPKPEGLLASIPKTFPALMQAQKVGKRLRKAGLLMEELCSEQIVAGSNAPAGEYTTVSLGTPLNPESLGELLFLLTQQAQQQGIDAETALRAYTTKLMQRWAYVEHKAWKAKVNEHDVPDAPASSSISATAGESCKQWWCESKAIIGKAEDTR</sequence>
<feature type="compositionally biased region" description="Basic and acidic residues" evidence="1">
    <location>
        <begin position="39"/>
        <end position="51"/>
    </location>
</feature>
<keyword evidence="4" id="KW-1185">Reference proteome</keyword>
<proteinExistence type="predicted"/>
<name>A0A133XWG1_9ACTN</name>
<dbReference type="Proteomes" id="UP000070675">
    <property type="component" value="Unassembled WGS sequence"/>
</dbReference>
<evidence type="ECO:0000256" key="1">
    <source>
        <dbReference type="SAM" id="MobiDB-lite"/>
    </source>
</evidence>